<evidence type="ECO:0000256" key="1">
    <source>
        <dbReference type="SAM" id="MobiDB-lite"/>
    </source>
</evidence>
<reference evidence="2 3" key="2">
    <citation type="journal article" date="2017" name="Sci. Rep.">
        <title>Ant-infecting Ophiocordyceps genomes reveal a high diversity of potential behavioral manipulation genes and a possible major role for enterotoxins.</title>
        <authorList>
            <person name="de Bekker C."/>
            <person name="Ohm R.A."/>
            <person name="Evans H.C."/>
            <person name="Brachmann A."/>
            <person name="Hughes D.P."/>
        </authorList>
    </citation>
    <scope>NUCLEOTIDE SEQUENCE [LARGE SCALE GENOMIC DNA]</scope>
    <source>
        <strain evidence="2 3">SC16a</strain>
    </source>
</reference>
<accession>A0A2A9PFU6</accession>
<evidence type="ECO:0000313" key="3">
    <source>
        <dbReference type="Proteomes" id="UP000037136"/>
    </source>
</evidence>
<dbReference type="EMBL" id="LAZP02000143">
    <property type="protein sequence ID" value="PFH60208.1"/>
    <property type="molecule type" value="Genomic_DNA"/>
</dbReference>
<feature type="region of interest" description="Disordered" evidence="1">
    <location>
        <begin position="1"/>
        <end position="62"/>
    </location>
</feature>
<organism evidence="2 3">
    <name type="scientific">Ophiocordyceps unilateralis</name>
    <name type="common">Zombie-ant fungus</name>
    <name type="synonym">Torrubia unilateralis</name>
    <dbReference type="NCBI Taxonomy" id="268505"/>
    <lineage>
        <taxon>Eukaryota</taxon>
        <taxon>Fungi</taxon>
        <taxon>Dikarya</taxon>
        <taxon>Ascomycota</taxon>
        <taxon>Pezizomycotina</taxon>
        <taxon>Sordariomycetes</taxon>
        <taxon>Hypocreomycetidae</taxon>
        <taxon>Hypocreales</taxon>
        <taxon>Ophiocordycipitaceae</taxon>
        <taxon>Ophiocordyceps</taxon>
    </lineage>
</organism>
<keyword evidence="3" id="KW-1185">Reference proteome</keyword>
<comment type="caution">
    <text evidence="2">The sequence shown here is derived from an EMBL/GenBank/DDBJ whole genome shotgun (WGS) entry which is preliminary data.</text>
</comment>
<reference evidence="2 3" key="1">
    <citation type="journal article" date="2015" name="BMC Genomics">
        <title>Gene expression during zombie ant biting behavior reflects the complexity underlying fungal parasitic behavioral manipulation.</title>
        <authorList>
            <person name="de Bekker C."/>
            <person name="Ohm R.A."/>
            <person name="Loreto R.G."/>
            <person name="Sebastian A."/>
            <person name="Albert I."/>
            <person name="Merrow M."/>
            <person name="Brachmann A."/>
            <person name="Hughes D.P."/>
        </authorList>
    </citation>
    <scope>NUCLEOTIDE SEQUENCE [LARGE SCALE GENOMIC DNA]</scope>
    <source>
        <strain evidence="2 3">SC16a</strain>
    </source>
</reference>
<evidence type="ECO:0000313" key="2">
    <source>
        <dbReference type="EMBL" id="PFH60208.1"/>
    </source>
</evidence>
<sequence>MFPQSSASMSAPPRPLSSHLKAPSSRQTSQQAEAQRPTEASTLCSLPPSPSPPQAPISTPVSQSISARKHIILIAYSSALVLGYIRRAAPHGLEIQRLRKPLRTEHGAAEPRPHKAGFHDLCDCQQRVCRRRGVRSSDDGWLFRAWLHS</sequence>
<protein>
    <submittedName>
        <fullName evidence="2">Uncharacterized protein</fullName>
    </submittedName>
</protein>
<proteinExistence type="predicted"/>
<dbReference type="AlphaFoldDB" id="A0A2A9PFU6"/>
<gene>
    <name evidence="2" type="ORF">XA68_11304</name>
</gene>
<dbReference type="Proteomes" id="UP000037136">
    <property type="component" value="Unassembled WGS sequence"/>
</dbReference>
<name>A0A2A9PFU6_OPHUN</name>
<feature type="compositionally biased region" description="Polar residues" evidence="1">
    <location>
        <begin position="24"/>
        <end position="33"/>
    </location>
</feature>